<dbReference type="Pfam" id="PF09587">
    <property type="entry name" value="PGA_cap"/>
    <property type="match status" value="1"/>
</dbReference>
<dbReference type="SUPFAM" id="SSF56300">
    <property type="entry name" value="Metallo-dependent phosphatases"/>
    <property type="match status" value="1"/>
</dbReference>
<organism evidence="3 4">
    <name type="scientific">Rothia nasimurium</name>
    <dbReference type="NCBI Taxonomy" id="85336"/>
    <lineage>
        <taxon>Bacteria</taxon>
        <taxon>Bacillati</taxon>
        <taxon>Actinomycetota</taxon>
        <taxon>Actinomycetes</taxon>
        <taxon>Micrococcales</taxon>
        <taxon>Micrococcaceae</taxon>
        <taxon>Rothia</taxon>
    </lineage>
</organism>
<comment type="similarity">
    <text evidence="1">Belongs to the CapA family.</text>
</comment>
<protein>
    <submittedName>
        <fullName evidence="3">Metallophosphatase</fullName>
    </submittedName>
</protein>
<dbReference type="PANTHER" id="PTHR33393">
    <property type="entry name" value="POLYGLUTAMINE SYNTHESIS ACCESSORY PROTEIN RV0574C-RELATED"/>
    <property type="match status" value="1"/>
</dbReference>
<dbReference type="EMBL" id="LXWF01000022">
    <property type="protein sequence ID" value="ORC18948.1"/>
    <property type="molecule type" value="Genomic_DNA"/>
</dbReference>
<sequence length="327" mass="35653">MHNMLWAQAEADAAAAGANGLDFRPLISEQKPYLDRADLAVCQMETVVAHEDGPFSGYPNFNVPPQILTAAADTGWDVCMTASNHSFDQGTEGLERTYRAVEAAGMGVTGTSLTEEEAEQPDIFTTANGAKVAMITGTYGLNGNVPEHSWQVDMLDPQAMIAKATRAREEGADLVIANMHAGDEYVHEPSEQQVEVAHELVDSGQFDLIVGQHAHAVQPIEHYKDTWIVYGMGNNLTELSPSYLANNEGIMVNPIFERAADGRWQVRDLRWVSSTMVDSPSYRYCITSPSRPATDCVDEAYAQQSNARVQQIVESMGAAEAGARQWG</sequence>
<proteinExistence type="inferred from homology"/>
<name>A0A1Y1RQZ9_9MICC</name>
<accession>A0A1Y1RQZ9</accession>
<dbReference type="CDD" id="cd07381">
    <property type="entry name" value="MPP_CapA"/>
    <property type="match status" value="1"/>
</dbReference>
<dbReference type="InterPro" id="IPR052169">
    <property type="entry name" value="CW_Biosynth-Accessory"/>
</dbReference>
<evidence type="ECO:0000313" key="4">
    <source>
        <dbReference type="Proteomes" id="UP000192359"/>
    </source>
</evidence>
<dbReference type="InterPro" id="IPR029052">
    <property type="entry name" value="Metallo-depent_PP-like"/>
</dbReference>
<keyword evidence="4" id="KW-1185">Reference proteome</keyword>
<dbReference type="Proteomes" id="UP000192359">
    <property type="component" value="Unassembled WGS sequence"/>
</dbReference>
<dbReference type="SMART" id="SM00854">
    <property type="entry name" value="PGA_cap"/>
    <property type="match status" value="1"/>
</dbReference>
<dbReference type="Gene3D" id="3.60.21.10">
    <property type="match status" value="1"/>
</dbReference>
<evidence type="ECO:0000313" key="3">
    <source>
        <dbReference type="EMBL" id="ORC18948.1"/>
    </source>
</evidence>
<comment type="caution">
    <text evidence="3">The sequence shown here is derived from an EMBL/GenBank/DDBJ whole genome shotgun (WGS) entry which is preliminary data.</text>
</comment>
<reference evidence="3 4" key="1">
    <citation type="submission" date="2016-05" db="EMBL/GenBank/DDBJ databases">
        <title>Draft genome sequence of a porcine commensal Rothia nasimurium.</title>
        <authorList>
            <person name="Gaiser R.A."/>
            <person name="Van Baarlen P."/>
            <person name="Wells J.M."/>
        </authorList>
    </citation>
    <scope>NUCLEOTIDE SEQUENCE [LARGE SCALE GENOMIC DNA]</scope>
    <source>
        <strain evidence="3 4">PT-32</strain>
    </source>
</reference>
<dbReference type="PANTHER" id="PTHR33393:SF13">
    <property type="entry name" value="PGA BIOSYNTHESIS PROTEIN CAPA"/>
    <property type="match status" value="1"/>
</dbReference>
<feature type="domain" description="Capsule synthesis protein CapA" evidence="2">
    <location>
        <begin position="1"/>
        <end position="239"/>
    </location>
</feature>
<dbReference type="AlphaFoldDB" id="A0A1Y1RQZ9"/>
<evidence type="ECO:0000259" key="2">
    <source>
        <dbReference type="SMART" id="SM00854"/>
    </source>
</evidence>
<dbReference type="InterPro" id="IPR019079">
    <property type="entry name" value="Capsule_synth_CapA"/>
</dbReference>
<gene>
    <name evidence="3" type="ORF">A7979_01970</name>
</gene>
<evidence type="ECO:0000256" key="1">
    <source>
        <dbReference type="ARBA" id="ARBA00005662"/>
    </source>
</evidence>